<dbReference type="EMBL" id="DSTK01000038">
    <property type="protein sequence ID" value="HFK98193.1"/>
    <property type="molecule type" value="Genomic_DNA"/>
</dbReference>
<dbReference type="PANTHER" id="PTHR46401">
    <property type="entry name" value="GLYCOSYLTRANSFERASE WBBK-RELATED"/>
    <property type="match status" value="1"/>
</dbReference>
<feature type="domain" description="Glycosyl transferase family 1" evidence="2">
    <location>
        <begin position="219"/>
        <end position="394"/>
    </location>
</feature>
<evidence type="ECO:0000259" key="2">
    <source>
        <dbReference type="Pfam" id="PF00534"/>
    </source>
</evidence>
<feature type="domain" description="Glycosyl transferase family 4" evidence="3">
    <location>
        <begin position="24"/>
        <end position="194"/>
    </location>
</feature>
<proteinExistence type="predicted"/>
<dbReference type="SUPFAM" id="SSF53756">
    <property type="entry name" value="UDP-Glycosyltransferase/glycogen phosphorylase"/>
    <property type="match status" value="1"/>
</dbReference>
<gene>
    <name evidence="4" type="ORF">ENS06_12855</name>
</gene>
<dbReference type="Gene3D" id="3.40.50.2000">
    <property type="entry name" value="Glycogen Phosphorylase B"/>
    <property type="match status" value="2"/>
</dbReference>
<evidence type="ECO:0000256" key="1">
    <source>
        <dbReference type="ARBA" id="ARBA00022679"/>
    </source>
</evidence>
<dbReference type="GO" id="GO:0009103">
    <property type="term" value="P:lipopolysaccharide biosynthetic process"/>
    <property type="evidence" value="ECO:0007669"/>
    <property type="project" value="TreeGrafter"/>
</dbReference>
<accession>A0A832A412</accession>
<dbReference type="AlphaFoldDB" id="A0A832A412"/>
<dbReference type="InterPro" id="IPR001296">
    <property type="entry name" value="Glyco_trans_1"/>
</dbReference>
<comment type="caution">
    <text evidence="4">The sequence shown here is derived from an EMBL/GenBank/DDBJ whole genome shotgun (WGS) entry which is preliminary data.</text>
</comment>
<dbReference type="PANTHER" id="PTHR46401:SF2">
    <property type="entry name" value="GLYCOSYLTRANSFERASE WBBK-RELATED"/>
    <property type="match status" value="1"/>
</dbReference>
<organism evidence="4">
    <name type="scientific">Desulfacinum infernum</name>
    <dbReference type="NCBI Taxonomy" id="35837"/>
    <lineage>
        <taxon>Bacteria</taxon>
        <taxon>Pseudomonadati</taxon>
        <taxon>Thermodesulfobacteriota</taxon>
        <taxon>Syntrophobacteria</taxon>
        <taxon>Syntrophobacterales</taxon>
        <taxon>Syntrophobacteraceae</taxon>
        <taxon>Desulfacinum</taxon>
    </lineage>
</organism>
<protein>
    <submittedName>
        <fullName evidence="4">Glycosyltransferase</fullName>
    </submittedName>
</protein>
<dbReference type="GO" id="GO:0016757">
    <property type="term" value="F:glycosyltransferase activity"/>
    <property type="evidence" value="ECO:0007669"/>
    <property type="project" value="InterPro"/>
</dbReference>
<keyword evidence="1 4" id="KW-0808">Transferase</keyword>
<evidence type="ECO:0000259" key="3">
    <source>
        <dbReference type="Pfam" id="PF12000"/>
    </source>
</evidence>
<dbReference type="Pfam" id="PF12000">
    <property type="entry name" value="Glyco_trans_4_3"/>
    <property type="match status" value="1"/>
</dbReference>
<reference evidence="4" key="1">
    <citation type="journal article" date="2020" name="mSystems">
        <title>Genome- and Community-Level Interaction Insights into Carbon Utilization and Element Cycling Functions of Hydrothermarchaeota in Hydrothermal Sediment.</title>
        <authorList>
            <person name="Zhou Z."/>
            <person name="Liu Y."/>
            <person name="Xu W."/>
            <person name="Pan J."/>
            <person name="Luo Z.H."/>
            <person name="Li M."/>
        </authorList>
    </citation>
    <scope>NUCLEOTIDE SEQUENCE [LARGE SCALE GENOMIC DNA]</scope>
    <source>
        <strain evidence="4">SpSt-456</strain>
    </source>
</reference>
<dbReference type="InterPro" id="IPR022623">
    <property type="entry name" value="Glyco_trans_4"/>
</dbReference>
<evidence type="ECO:0000313" key="4">
    <source>
        <dbReference type="EMBL" id="HFK98193.1"/>
    </source>
</evidence>
<name>A0A832A412_9BACT</name>
<sequence>MKLLFLHQNFPGQFKHLAPALAARGHTVVAMTLQKVTATEWQGVQLVPYGVSRGTTPGVHPWVSDFETKVIRAEAAFRTMRALKAQGFVPDTVIAHPGWGESLFVKEVWPEVRLGIYCEFFYHAQGADVGFDPEFPAADPQGEPCRLRLKNLNHLLHFEVADAGLSPTHWQASTFPEPFRSRITVVHDGIDTQAVAPNPHVALTLNTHGGDRVSLTRRDEVITFVNRNLEPYRGYHIFMRALPAMLKARPHGRVLIVGGSDVSYGARPDPERYGGRSWKQIFMDEVRPRIPDADWARVHFLGHVPYPHFVTLLQLSTVHVYWTYPFVLSWSLLEAMSAGCAIVASDTAPVREAIRHDETGRLVDFFDVEGLANAVCALLDEPRERQRLGANARAFAQATYDLRTVCLPKQLQWVEGLGTW</sequence>
<dbReference type="CDD" id="cd03818">
    <property type="entry name" value="GT4_ExpC-like"/>
    <property type="match status" value="1"/>
</dbReference>
<dbReference type="Pfam" id="PF00534">
    <property type="entry name" value="Glycos_transf_1"/>
    <property type="match status" value="1"/>
</dbReference>